<comment type="subcellular location">
    <subcellularLocation>
        <location evidence="1">Cytoplasm</location>
    </subcellularLocation>
</comment>
<dbReference type="PANTHER" id="PTHR36438:SF1">
    <property type="entry name" value="IRON-SULFUR CLUSTER REPAIR PROTEIN YTFE"/>
    <property type="match status" value="1"/>
</dbReference>
<dbReference type="PANTHER" id="PTHR36438">
    <property type="entry name" value="IRON-SULFUR CLUSTER REPAIR PROTEIN YTFE"/>
    <property type="match status" value="1"/>
</dbReference>
<dbReference type="EMBL" id="AP019781">
    <property type="protein sequence ID" value="BBL67802.1"/>
    <property type="molecule type" value="Genomic_DNA"/>
</dbReference>
<dbReference type="GeneID" id="66130500"/>
<sequence length="100" mass="11506">MTNDLTFDEAMKKHLQTLKQYVPIVARVHGGNHPEFHEVRKLFDTIVKKTKDAGSDKPELNEEFAKLREITDTYTVPGDVCESYEAVYSMLAELDRAYRA</sequence>
<organism evidence="2 3">
    <name type="scientific">Methanoculleus chikugoensis</name>
    <dbReference type="NCBI Taxonomy" id="118126"/>
    <lineage>
        <taxon>Archaea</taxon>
        <taxon>Methanobacteriati</taxon>
        <taxon>Methanobacteriota</taxon>
        <taxon>Stenosarchaea group</taxon>
        <taxon>Methanomicrobia</taxon>
        <taxon>Methanomicrobiales</taxon>
        <taxon>Methanomicrobiaceae</taxon>
        <taxon>Methanoculleus</taxon>
    </lineage>
</organism>
<evidence type="ECO:0000256" key="1">
    <source>
        <dbReference type="ARBA" id="ARBA00004496"/>
    </source>
</evidence>
<accession>A0ABM7H4G0</accession>
<evidence type="ECO:0000313" key="3">
    <source>
        <dbReference type="Proteomes" id="UP000824969"/>
    </source>
</evidence>
<evidence type="ECO:0000313" key="2">
    <source>
        <dbReference type="EMBL" id="BBL67802.1"/>
    </source>
</evidence>
<name>A0ABM7H4G0_9EURY</name>
<dbReference type="Proteomes" id="UP000824969">
    <property type="component" value="Chromosome"/>
</dbReference>
<dbReference type="RefSeq" id="WP_221058156.1">
    <property type="nucleotide sequence ID" value="NZ_AP019781.1"/>
</dbReference>
<dbReference type="InterPro" id="IPR019903">
    <property type="entry name" value="RIC_family"/>
</dbReference>
<gene>
    <name evidence="2" type="ORF">MchiMG62_09830</name>
</gene>
<evidence type="ECO:0008006" key="4">
    <source>
        <dbReference type="Google" id="ProtNLM"/>
    </source>
</evidence>
<protein>
    <recommendedName>
        <fullName evidence="4">Iron-sulfur cluster repair di-iron protein, ric</fullName>
    </recommendedName>
</protein>
<reference evidence="2 3" key="1">
    <citation type="submission" date="2019-06" db="EMBL/GenBank/DDBJ databases">
        <title>Complete genome sequence of Methanoculleus chikugoensis strain MG62.</title>
        <authorList>
            <person name="Asakawa S."/>
            <person name="Dianou D."/>
        </authorList>
    </citation>
    <scope>NUCLEOTIDE SEQUENCE [LARGE SCALE GENOMIC DNA]</scope>
    <source>
        <strain evidence="2 3">MG62</strain>
    </source>
</reference>
<proteinExistence type="predicted"/>
<keyword evidence="3" id="KW-1185">Reference proteome</keyword>